<reference evidence="1" key="2">
    <citation type="submission" date="2022-11" db="EMBL/GenBank/DDBJ databases">
        <title>Role of the vibriolysin VemA secreted by the emergent pathogen Vibrio europaeus in the colonization of Manila clam mucus.</title>
        <authorList>
            <person name="Martinez C."/>
            <person name="Rodriguez S."/>
            <person name="Vences A."/>
            <person name="Barja J.L."/>
            <person name="Toranzo A.E."/>
            <person name="Dubert J."/>
        </authorList>
    </citation>
    <scope>NUCLEOTIDE SEQUENCE</scope>
    <source>
        <strain evidence="1">3454</strain>
    </source>
</reference>
<sequence>MNTALKVLLGLVGLFALLFYVVYPIAEWSESTQAPFGASLEDKYIVIRGKKPIDAHVSAYGTFYGGEECKSFSWSASDGEIRAGGKSNILFDHNFAKSNDTYELRLPYKGAMSSGCDMKLHQITVDAKNTFDTVGFAELRIYSPVSSTDSPLSFNSLIEAKDCNGDVFKSIRKVWAGAIGCHFYIDNKQRTKDEEFNAFTVYYDFSKFNDDTVIHYDISAGEGYRTEPVDENHGTE</sequence>
<dbReference type="Proteomes" id="UP000094761">
    <property type="component" value="Unassembled WGS sequence"/>
</dbReference>
<protein>
    <submittedName>
        <fullName evidence="2">Uncharacterized protein</fullName>
    </submittedName>
</protein>
<dbReference type="Proteomes" id="UP001150001">
    <property type="component" value="Unassembled WGS sequence"/>
</dbReference>
<organism evidence="2 3">
    <name type="scientific">Vibrio europaeus</name>
    <dbReference type="NCBI Taxonomy" id="300876"/>
    <lineage>
        <taxon>Bacteria</taxon>
        <taxon>Pseudomonadati</taxon>
        <taxon>Pseudomonadota</taxon>
        <taxon>Gammaproteobacteria</taxon>
        <taxon>Vibrionales</taxon>
        <taxon>Vibrionaceae</taxon>
        <taxon>Vibrio</taxon>
        <taxon>Vibrio oreintalis group</taxon>
    </lineage>
</organism>
<keyword evidence="4" id="KW-1185">Reference proteome</keyword>
<evidence type="ECO:0000313" key="2">
    <source>
        <dbReference type="EMBL" id="OAN01114.1"/>
    </source>
</evidence>
<proteinExistence type="predicted"/>
<comment type="caution">
    <text evidence="2">The sequence shown here is derived from an EMBL/GenBank/DDBJ whole genome shotgun (WGS) entry which is preliminary data.</text>
</comment>
<dbReference type="EMBL" id="LUAX01000001">
    <property type="protein sequence ID" value="OAN01114.1"/>
    <property type="molecule type" value="Genomic_DNA"/>
</dbReference>
<gene>
    <name evidence="2" type="ORF">AZ468_08375</name>
    <name evidence="1" type="ORF">OPW20_20305</name>
</gene>
<reference evidence="2 3" key="1">
    <citation type="submission" date="2016-03" db="EMBL/GenBank/DDBJ databases">
        <title>Draft genome sequence of the Vibrio tubiashii subs. europaeus.</title>
        <authorList>
            <person name="Spinard E."/>
            <person name="Dubert J."/>
            <person name="Nelson D.R."/>
            <person name="Barja J.L."/>
        </authorList>
    </citation>
    <scope>NUCLEOTIDE SEQUENCE [LARGE SCALE GENOMIC DNA]</scope>
    <source>
        <strain evidence="3">PP-638</strain>
        <strain evidence="2">PP2-638</strain>
    </source>
</reference>
<evidence type="ECO:0000313" key="3">
    <source>
        <dbReference type="Proteomes" id="UP000094761"/>
    </source>
</evidence>
<evidence type="ECO:0000313" key="1">
    <source>
        <dbReference type="EMBL" id="MDC5742414.1"/>
    </source>
</evidence>
<dbReference type="RefSeq" id="WP_069666968.1">
    <property type="nucleotide sequence ID" value="NZ_JAPFIM010000026.1"/>
</dbReference>
<name>A0A178JG15_9VIBR</name>
<evidence type="ECO:0000313" key="4">
    <source>
        <dbReference type="Proteomes" id="UP001150001"/>
    </source>
</evidence>
<dbReference type="GeneID" id="78075703"/>
<accession>A0A178JG15</accession>
<dbReference type="OrthoDB" id="5893959at2"/>
<dbReference type="EMBL" id="JAPFIT010000023">
    <property type="protein sequence ID" value="MDC5742414.1"/>
    <property type="molecule type" value="Genomic_DNA"/>
</dbReference>
<dbReference type="AlphaFoldDB" id="A0A178JG15"/>